<proteinExistence type="predicted"/>
<gene>
    <name evidence="2" type="ORF">H9935_14835</name>
</gene>
<sequence>MGNTLGLGMYIQESRSSYTQSLPRKGFGEGTYEETLKVYTEKGSDEIQITVAEQKYSQEQIEDSLAEAYTFLSQWFQKNISGSDGIRKNLIFPSELSDNPAQFFWSTDAPDLLSWDGELGEEIPEEGSLVTLRCVLSIGENELVWSETATVFPPSLSHSDLLGKNIQQKAEEISDQTGNDLLLPSEVQGTKLTYQRMKSRDSWMICILSLLLGLGIFPLAKEKEKQAQAKRFRQMQRDYPDIIQKLILFLKAGLSIQKSVEKLAADYLNRKNLALTGTRYAYEELVKTCHEMEKGIYEKDAYERFGKRCGLAEYKILSVLLVQNLRKGNQSILELLEREAVSAGEERLRRAKIQGEEAATKLLLPMILQLLVVLIILMVPAFINFF</sequence>
<keyword evidence="1" id="KW-0812">Transmembrane</keyword>
<dbReference type="PANTHER" id="PTHR35007:SF2">
    <property type="entry name" value="PILUS ASSEMBLE PROTEIN"/>
    <property type="match status" value="1"/>
</dbReference>
<dbReference type="AlphaFoldDB" id="A0A9D2SKR7"/>
<keyword evidence="1" id="KW-1133">Transmembrane helix</keyword>
<keyword evidence="1" id="KW-0472">Membrane</keyword>
<reference evidence="2" key="1">
    <citation type="journal article" date="2021" name="PeerJ">
        <title>Extensive microbial diversity within the chicken gut microbiome revealed by metagenomics and culture.</title>
        <authorList>
            <person name="Gilroy R."/>
            <person name="Ravi A."/>
            <person name="Getino M."/>
            <person name="Pursley I."/>
            <person name="Horton D.L."/>
            <person name="Alikhan N.F."/>
            <person name="Baker D."/>
            <person name="Gharbi K."/>
            <person name="Hall N."/>
            <person name="Watson M."/>
            <person name="Adriaenssens E.M."/>
            <person name="Foster-Nyarko E."/>
            <person name="Jarju S."/>
            <person name="Secka A."/>
            <person name="Antonio M."/>
            <person name="Oren A."/>
            <person name="Chaudhuri R.R."/>
            <person name="La Ragione R."/>
            <person name="Hildebrand F."/>
            <person name="Pallen M.J."/>
        </authorList>
    </citation>
    <scope>NUCLEOTIDE SEQUENCE</scope>
    <source>
        <strain evidence="2">ChiSxjej6B18-287</strain>
    </source>
</reference>
<evidence type="ECO:0000256" key="1">
    <source>
        <dbReference type="SAM" id="Phobius"/>
    </source>
</evidence>
<dbReference type="EMBL" id="DWWV01000203">
    <property type="protein sequence ID" value="HJC12043.1"/>
    <property type="molecule type" value="Genomic_DNA"/>
</dbReference>
<protein>
    <submittedName>
        <fullName evidence="2">Type II secretion system F family protein</fullName>
    </submittedName>
</protein>
<dbReference type="Proteomes" id="UP000823893">
    <property type="component" value="Unassembled WGS sequence"/>
</dbReference>
<reference evidence="2" key="2">
    <citation type="submission" date="2021-04" db="EMBL/GenBank/DDBJ databases">
        <authorList>
            <person name="Gilroy R."/>
        </authorList>
    </citation>
    <scope>NUCLEOTIDE SEQUENCE</scope>
    <source>
        <strain evidence="2">ChiSxjej6B18-287</strain>
    </source>
</reference>
<evidence type="ECO:0000313" key="2">
    <source>
        <dbReference type="EMBL" id="HJC12043.1"/>
    </source>
</evidence>
<comment type="caution">
    <text evidence="2">The sequence shown here is derived from an EMBL/GenBank/DDBJ whole genome shotgun (WGS) entry which is preliminary data.</text>
</comment>
<name>A0A9D2SKR7_9FIRM</name>
<feature type="transmembrane region" description="Helical" evidence="1">
    <location>
        <begin position="362"/>
        <end position="383"/>
    </location>
</feature>
<accession>A0A9D2SKR7</accession>
<dbReference type="PANTHER" id="PTHR35007">
    <property type="entry name" value="INTEGRAL MEMBRANE PROTEIN-RELATED"/>
    <property type="match status" value="1"/>
</dbReference>
<evidence type="ECO:0000313" key="3">
    <source>
        <dbReference type="Proteomes" id="UP000823893"/>
    </source>
</evidence>
<feature type="transmembrane region" description="Helical" evidence="1">
    <location>
        <begin position="202"/>
        <end position="220"/>
    </location>
</feature>
<organism evidence="2 3">
    <name type="scientific">Candidatus Blautia merdigallinarum</name>
    <dbReference type="NCBI Taxonomy" id="2838495"/>
    <lineage>
        <taxon>Bacteria</taxon>
        <taxon>Bacillati</taxon>
        <taxon>Bacillota</taxon>
        <taxon>Clostridia</taxon>
        <taxon>Lachnospirales</taxon>
        <taxon>Lachnospiraceae</taxon>
        <taxon>Blautia</taxon>
    </lineage>
</organism>